<dbReference type="InterPro" id="IPR001296">
    <property type="entry name" value="Glyco_trans_1"/>
</dbReference>
<feature type="domain" description="3-deoxy-D-manno-octulosonic-acid transferase N-terminal" evidence="15">
    <location>
        <begin position="35"/>
        <end position="213"/>
    </location>
</feature>
<dbReference type="eggNOG" id="COG1519">
    <property type="taxonomic scope" value="Bacteria"/>
</dbReference>
<dbReference type="InterPro" id="IPR007507">
    <property type="entry name" value="Glycos_transf_N"/>
</dbReference>
<evidence type="ECO:0000256" key="8">
    <source>
        <dbReference type="ARBA" id="ARBA00022968"/>
    </source>
</evidence>
<name>Q7VNN6_HAEDU</name>
<comment type="function">
    <text evidence="13">Involved in lipopolysaccharide (LPS) biosynthesis. Catalyzes the transfer of 3-deoxy-D-manno-octulosonate (Kdo) residue(s) from CMP-Kdo to lipid IV(A), the tetraacyldisaccharide-1,4'-bisphosphate precursor of lipid A.</text>
</comment>
<sequence>MILRIIYTLLNYLSQPVLLLMMWRKTARHTKQTSRLWERYGIYRQLTAPRPQGIVIHAASVGEVIAATPLINAIQTHYPALPITVTTFTQTASERVQAIFANTVSHIYLPFDLPFAVNRFIKFTQPRLFIVIETELWPNLITQTYRQHIPFIIANGRLSARSLKHYQWFNPALQKILNQISMIIAQDQISAERYAQLGFNSQQLTTAGNLKFDLEISEQLRQTIQKTKQTLTLGNRPVWIAGSTHEGEDEIILATHQQLLSEWPDLLLILAPRHPNRFKNVENLLIKSELCYVKRSQQCPLTDHTQVLLADTLGEMMILYGLANIAFVGGSLIKHGGHNPLEPIAFGLPIISGIHTFNFLEIFNKLKAIHGVIEVTNDPADLAQAVNLLLKDPKKYTAIAQAGLSMLKANQGSLQRHLQLLAPYLEK</sequence>
<evidence type="ECO:0000259" key="14">
    <source>
        <dbReference type="Pfam" id="PF00534"/>
    </source>
</evidence>
<feature type="site" description="Transition state stabilizer" evidence="12">
    <location>
        <position position="211"/>
    </location>
</feature>
<dbReference type="PANTHER" id="PTHR42755:SF1">
    <property type="entry name" value="3-DEOXY-D-MANNO-OCTULOSONIC ACID TRANSFERASE, MITOCHONDRIAL-RELATED"/>
    <property type="match status" value="1"/>
</dbReference>
<dbReference type="PANTHER" id="PTHR42755">
    <property type="entry name" value="3-DEOXY-MANNO-OCTULOSONATE CYTIDYLYLTRANSFERASE"/>
    <property type="match status" value="1"/>
</dbReference>
<evidence type="ECO:0000313" key="17">
    <source>
        <dbReference type="Proteomes" id="UP000001022"/>
    </source>
</evidence>
<keyword evidence="6" id="KW-0997">Cell inner membrane</keyword>
<gene>
    <name evidence="16" type="primary">waaA</name>
    <name evidence="16" type="ordered locus">HD_0454</name>
</gene>
<keyword evidence="8" id="KW-0735">Signal-anchor</keyword>
<dbReference type="GO" id="GO:0009244">
    <property type="term" value="P:lipopolysaccharide core region biosynthetic process"/>
    <property type="evidence" value="ECO:0007669"/>
    <property type="project" value="UniProtKB-UniRule"/>
</dbReference>
<accession>Q7VNN6</accession>
<dbReference type="GO" id="GO:0009245">
    <property type="term" value="P:lipid A biosynthetic process"/>
    <property type="evidence" value="ECO:0007669"/>
    <property type="project" value="TreeGrafter"/>
</dbReference>
<keyword evidence="13" id="KW-1003">Cell membrane</keyword>
<dbReference type="UniPathway" id="UPA00958"/>
<dbReference type="STRING" id="233412.HD_0454"/>
<dbReference type="FunFam" id="3.40.50.2000:FF:000032">
    <property type="entry name" value="3-deoxy-D-manno-octulosonic acid transferase"/>
    <property type="match status" value="1"/>
</dbReference>
<dbReference type="SUPFAM" id="SSF53756">
    <property type="entry name" value="UDP-Glycosyltransferase/glycogen phosphorylase"/>
    <property type="match status" value="1"/>
</dbReference>
<evidence type="ECO:0000313" key="16">
    <source>
        <dbReference type="EMBL" id="AAP95416.1"/>
    </source>
</evidence>
<dbReference type="HOGENOM" id="CLU_036146_2_0_6"/>
<protein>
    <recommendedName>
        <fullName evidence="5 13">3-deoxy-D-manno-octulosonic acid transferase</fullName>
        <shortName evidence="13">Kdo transferase</shortName>
        <ecNumber evidence="4 13">2.4.99.12</ecNumber>
    </recommendedName>
    <alternativeName>
        <fullName evidence="9 13">Lipid IV(A) 3-deoxy-D-manno-octulosonic acid transferase</fullName>
    </alternativeName>
</protein>
<evidence type="ECO:0000256" key="1">
    <source>
        <dbReference type="ARBA" id="ARBA00004388"/>
    </source>
</evidence>
<feature type="active site" description="Proton acceptor" evidence="11">
    <location>
        <position position="63"/>
    </location>
</feature>
<comment type="subcellular location">
    <subcellularLocation>
        <location evidence="1">Cell inner membrane</location>
        <topology evidence="1">Single-pass membrane protein</topology>
        <orientation evidence="1">Cytoplasmic side</orientation>
    </subcellularLocation>
    <subcellularLocation>
        <location evidence="13">Cell membrane</location>
    </subcellularLocation>
</comment>
<dbReference type="GO" id="GO:0043842">
    <property type="term" value="F:Kdo transferase activity"/>
    <property type="evidence" value="ECO:0007669"/>
    <property type="project" value="UniProtKB-EC"/>
</dbReference>
<proteinExistence type="inferred from homology"/>
<evidence type="ECO:0000256" key="6">
    <source>
        <dbReference type="ARBA" id="ARBA00022519"/>
    </source>
</evidence>
<dbReference type="KEGG" id="hdu:HD_0454"/>
<organism evidence="16 17">
    <name type="scientific">Haemophilus ducreyi (strain 35000HP / ATCC 700724)</name>
    <dbReference type="NCBI Taxonomy" id="233412"/>
    <lineage>
        <taxon>Bacteria</taxon>
        <taxon>Pseudomonadati</taxon>
        <taxon>Pseudomonadota</taxon>
        <taxon>Gammaproteobacteria</taxon>
        <taxon>Pasteurellales</taxon>
        <taxon>Pasteurellaceae</taxon>
        <taxon>Haemophilus</taxon>
    </lineage>
</organism>
<dbReference type="InterPro" id="IPR038107">
    <property type="entry name" value="Glycos_transf_N_sf"/>
</dbReference>
<evidence type="ECO:0000256" key="11">
    <source>
        <dbReference type="PIRSR" id="PIRSR639901-1"/>
    </source>
</evidence>
<evidence type="ECO:0000256" key="7">
    <source>
        <dbReference type="ARBA" id="ARBA00022679"/>
    </source>
</evidence>
<dbReference type="EMBL" id="AE017143">
    <property type="protein sequence ID" value="AAP95416.1"/>
    <property type="molecule type" value="Genomic_DNA"/>
</dbReference>
<dbReference type="Proteomes" id="UP000001022">
    <property type="component" value="Chromosome"/>
</dbReference>
<evidence type="ECO:0000259" key="15">
    <source>
        <dbReference type="Pfam" id="PF04413"/>
    </source>
</evidence>
<feature type="domain" description="Glycosyl transferase family 1" evidence="14">
    <location>
        <begin position="264"/>
        <end position="403"/>
    </location>
</feature>
<dbReference type="GO" id="GO:0005886">
    <property type="term" value="C:plasma membrane"/>
    <property type="evidence" value="ECO:0007669"/>
    <property type="project" value="UniProtKB-SubCell"/>
</dbReference>
<dbReference type="CAZy" id="GT30">
    <property type="family name" value="Glycosyltransferase Family 30"/>
</dbReference>
<evidence type="ECO:0000256" key="4">
    <source>
        <dbReference type="ARBA" id="ARBA00012621"/>
    </source>
</evidence>
<feature type="site" description="Transition state stabilizer" evidence="12">
    <location>
        <position position="133"/>
    </location>
</feature>
<dbReference type="EC" id="2.4.99.12" evidence="4 13"/>
<dbReference type="Pfam" id="PF04413">
    <property type="entry name" value="Glycos_transf_N"/>
    <property type="match status" value="1"/>
</dbReference>
<keyword evidence="7 13" id="KW-0808">Transferase</keyword>
<evidence type="ECO:0000256" key="13">
    <source>
        <dbReference type="RuleBase" id="RU365103"/>
    </source>
</evidence>
<dbReference type="FunFam" id="3.40.50.11720:FF:000001">
    <property type="entry name" value="3-deoxy-D-manno-octulosonic acid transferase"/>
    <property type="match status" value="1"/>
</dbReference>
<reference evidence="17" key="1">
    <citation type="submission" date="2003-06" db="EMBL/GenBank/DDBJ databases">
        <title>The complete genome sequence of Haemophilus ducreyi.</title>
        <authorList>
            <person name="Munson R.S. Jr."/>
            <person name="Ray W.C."/>
            <person name="Mahairas G."/>
            <person name="Sabo P."/>
            <person name="Mungur R."/>
            <person name="Johnson L."/>
            <person name="Nguyen D."/>
            <person name="Wang J."/>
            <person name="Forst C."/>
            <person name="Hood L."/>
        </authorList>
    </citation>
    <scope>NUCLEOTIDE SEQUENCE [LARGE SCALE GENOMIC DNA]</scope>
    <source>
        <strain evidence="17">35000HP / ATCC 700724</strain>
    </source>
</reference>
<dbReference type="Gene3D" id="3.40.50.2000">
    <property type="entry name" value="Glycogen Phosphorylase B"/>
    <property type="match status" value="1"/>
</dbReference>
<comment type="pathway">
    <text evidence="2 13">Bacterial outer membrane biogenesis; LPS core biosynthesis.</text>
</comment>
<evidence type="ECO:0000256" key="3">
    <source>
        <dbReference type="ARBA" id="ARBA00006380"/>
    </source>
</evidence>
<evidence type="ECO:0000256" key="2">
    <source>
        <dbReference type="ARBA" id="ARBA00004713"/>
    </source>
</evidence>
<evidence type="ECO:0000256" key="9">
    <source>
        <dbReference type="ARBA" id="ARBA00031445"/>
    </source>
</evidence>
<dbReference type="Gene3D" id="3.40.50.11720">
    <property type="entry name" value="3-Deoxy-D-manno-octulosonic-acid transferase, N-terminal domain"/>
    <property type="match status" value="1"/>
</dbReference>
<dbReference type="AlphaFoldDB" id="Q7VNN6"/>
<keyword evidence="17" id="KW-1185">Reference proteome</keyword>
<dbReference type="Pfam" id="PF00534">
    <property type="entry name" value="Glycos_transf_1"/>
    <property type="match status" value="1"/>
</dbReference>
<evidence type="ECO:0000256" key="10">
    <source>
        <dbReference type="ARBA" id="ARBA00049183"/>
    </source>
</evidence>
<dbReference type="NCBIfam" id="NF004388">
    <property type="entry name" value="PRK05749.1-4"/>
    <property type="match status" value="1"/>
</dbReference>
<keyword evidence="8" id="KW-0812">Transmembrane</keyword>
<keyword evidence="6" id="KW-0472">Membrane</keyword>
<evidence type="ECO:0000256" key="5">
    <source>
        <dbReference type="ARBA" id="ARBA00019077"/>
    </source>
</evidence>
<comment type="catalytic activity">
    <reaction evidence="10 13">
        <text>lipid IVA (E. coli) + CMP-3-deoxy-beta-D-manno-octulosonate = alpha-Kdo-(2-&gt;6)-lipid IVA (E. coli) + CMP + H(+)</text>
        <dbReference type="Rhea" id="RHEA:28066"/>
        <dbReference type="ChEBI" id="CHEBI:15378"/>
        <dbReference type="ChEBI" id="CHEBI:58603"/>
        <dbReference type="ChEBI" id="CHEBI:60364"/>
        <dbReference type="ChEBI" id="CHEBI:60377"/>
        <dbReference type="ChEBI" id="CHEBI:85987"/>
        <dbReference type="EC" id="2.4.99.12"/>
    </reaction>
</comment>
<keyword evidence="13" id="KW-0448">Lipopolysaccharide biosynthesis</keyword>
<dbReference type="InterPro" id="IPR039901">
    <property type="entry name" value="Kdotransferase"/>
</dbReference>
<comment type="similarity">
    <text evidence="3">Belongs to the glycosyltransferase group 1 family. Glycosyltransferase 30 subfamily.</text>
</comment>
<evidence type="ECO:0000256" key="12">
    <source>
        <dbReference type="PIRSR" id="PIRSR639901-2"/>
    </source>
</evidence>